<organism evidence="2 3">
    <name type="scientific">Durusdinium trenchii</name>
    <dbReference type="NCBI Taxonomy" id="1381693"/>
    <lineage>
        <taxon>Eukaryota</taxon>
        <taxon>Sar</taxon>
        <taxon>Alveolata</taxon>
        <taxon>Dinophyceae</taxon>
        <taxon>Suessiales</taxon>
        <taxon>Symbiodiniaceae</taxon>
        <taxon>Durusdinium</taxon>
    </lineage>
</organism>
<sequence length="219" mass="25491">MNDEELHDVIAFSRQKLLRFRLEKFRKKKPSAGMKYEWQYKIALAKTFLKERERAALAGQEVTTEPLSKDFPARLTLAEQMKQDEDLELAKAEWHDIGGWGSRPVGSKVDNYPPQVGFDKRYYKLYGKLYDAKKKTEKQSGWSWDPKLSKRPTVFPPDDYLYQTASKETTKPEDRERVRWWDTFDKDSIDIHRARKVPPGHAGYGPTMAMTGNGKREGA</sequence>
<evidence type="ECO:0000256" key="1">
    <source>
        <dbReference type="SAM" id="MobiDB-lite"/>
    </source>
</evidence>
<gene>
    <name evidence="2" type="ORF">CCMP2556_LOCUS3470</name>
</gene>
<evidence type="ECO:0000313" key="2">
    <source>
        <dbReference type="EMBL" id="CAK8994007.1"/>
    </source>
</evidence>
<dbReference type="Proteomes" id="UP001642484">
    <property type="component" value="Unassembled WGS sequence"/>
</dbReference>
<proteinExistence type="predicted"/>
<name>A0ABP0HWJ9_9DINO</name>
<reference evidence="2 3" key="1">
    <citation type="submission" date="2024-02" db="EMBL/GenBank/DDBJ databases">
        <authorList>
            <person name="Chen Y."/>
            <person name="Shah S."/>
            <person name="Dougan E. K."/>
            <person name="Thang M."/>
            <person name="Chan C."/>
        </authorList>
    </citation>
    <scope>NUCLEOTIDE SEQUENCE [LARGE SCALE GENOMIC DNA]</scope>
</reference>
<protein>
    <submittedName>
        <fullName evidence="2">Uncharacterized protein</fullName>
    </submittedName>
</protein>
<accession>A0ABP0HWJ9</accession>
<comment type="caution">
    <text evidence="2">The sequence shown here is derived from an EMBL/GenBank/DDBJ whole genome shotgun (WGS) entry which is preliminary data.</text>
</comment>
<dbReference type="EMBL" id="CAXAMN010001359">
    <property type="protein sequence ID" value="CAK8994007.1"/>
    <property type="molecule type" value="Genomic_DNA"/>
</dbReference>
<feature type="region of interest" description="Disordered" evidence="1">
    <location>
        <begin position="192"/>
        <end position="219"/>
    </location>
</feature>
<keyword evidence="3" id="KW-1185">Reference proteome</keyword>
<evidence type="ECO:0000313" key="3">
    <source>
        <dbReference type="Proteomes" id="UP001642484"/>
    </source>
</evidence>